<evidence type="ECO:0000313" key="2">
    <source>
        <dbReference type="EMBL" id="SVE37210.1"/>
    </source>
</evidence>
<dbReference type="GO" id="GO:0000103">
    <property type="term" value="P:sulfate assimilation"/>
    <property type="evidence" value="ECO:0007669"/>
    <property type="project" value="TreeGrafter"/>
</dbReference>
<protein>
    <recommendedName>
        <fullName evidence="1">Nitrite/Sulfite reductase ferredoxin-like domain-containing protein</fullName>
    </recommendedName>
</protein>
<dbReference type="AlphaFoldDB" id="A0A383CYT7"/>
<dbReference type="SUPFAM" id="SSF55124">
    <property type="entry name" value="Nitrite/Sulfite reductase N-terminal domain-like"/>
    <property type="match status" value="1"/>
</dbReference>
<proteinExistence type="predicted"/>
<dbReference type="Gene3D" id="3.90.480.20">
    <property type="match status" value="1"/>
</dbReference>
<accession>A0A383CYT7</accession>
<feature type="non-terminal residue" evidence="2">
    <location>
        <position position="181"/>
    </location>
</feature>
<dbReference type="InterPro" id="IPR045169">
    <property type="entry name" value="NO2/SO3_Rdtase_4Fe4S_prot"/>
</dbReference>
<organism evidence="2">
    <name type="scientific">marine metagenome</name>
    <dbReference type="NCBI Taxonomy" id="408172"/>
    <lineage>
        <taxon>unclassified sequences</taxon>
        <taxon>metagenomes</taxon>
        <taxon>ecological metagenomes</taxon>
    </lineage>
</organism>
<dbReference type="PANTHER" id="PTHR11493:SF47">
    <property type="entry name" value="SULFITE REDUCTASE [NADPH] SUBUNIT BETA"/>
    <property type="match status" value="1"/>
</dbReference>
<sequence>MSGKNQNLTHNEVIKKANPSLAGDIGVTLLDSEKDQFSKDDQQFLKFHGIYQQDDRDLRKQGKKYIFMIRGRIPGGVVPPDLYLTYDRLSDEYGNNTLRVTTRQSFQFHGVVKSGLGALMCGINDALATTLAACGDVNRNVMAPPTPARIGLAARVLKDSKLVAAALLPRTKAYHQIWGEG</sequence>
<dbReference type="PANTHER" id="PTHR11493">
    <property type="entry name" value="SULFITE REDUCTASE [NADPH] SUBUNIT BETA-RELATED"/>
    <property type="match status" value="1"/>
</dbReference>
<dbReference type="EMBL" id="UINC01212748">
    <property type="protein sequence ID" value="SVE37210.1"/>
    <property type="molecule type" value="Genomic_DNA"/>
</dbReference>
<dbReference type="GO" id="GO:0051536">
    <property type="term" value="F:iron-sulfur cluster binding"/>
    <property type="evidence" value="ECO:0007669"/>
    <property type="project" value="InterPro"/>
</dbReference>
<evidence type="ECO:0000259" key="1">
    <source>
        <dbReference type="Pfam" id="PF03460"/>
    </source>
</evidence>
<dbReference type="InterPro" id="IPR005117">
    <property type="entry name" value="NiRdtase/SiRdtase_haem-b_fer"/>
</dbReference>
<dbReference type="Pfam" id="PF03460">
    <property type="entry name" value="NIR_SIR_ferr"/>
    <property type="match status" value="1"/>
</dbReference>
<dbReference type="GO" id="GO:0020037">
    <property type="term" value="F:heme binding"/>
    <property type="evidence" value="ECO:0007669"/>
    <property type="project" value="InterPro"/>
</dbReference>
<reference evidence="2" key="1">
    <citation type="submission" date="2018-05" db="EMBL/GenBank/DDBJ databases">
        <authorList>
            <person name="Lanie J.A."/>
            <person name="Ng W.-L."/>
            <person name="Kazmierczak K.M."/>
            <person name="Andrzejewski T.M."/>
            <person name="Davidsen T.M."/>
            <person name="Wayne K.J."/>
            <person name="Tettelin H."/>
            <person name="Glass J.I."/>
            <person name="Rusch D."/>
            <person name="Podicherti R."/>
            <person name="Tsui H.-C.T."/>
            <person name="Winkler M.E."/>
        </authorList>
    </citation>
    <scope>NUCLEOTIDE SEQUENCE</scope>
</reference>
<feature type="domain" description="Nitrite/Sulfite reductase ferredoxin-like" evidence="1">
    <location>
        <begin position="60"/>
        <end position="120"/>
    </location>
</feature>
<dbReference type="GO" id="GO:0016002">
    <property type="term" value="F:sulfite reductase activity"/>
    <property type="evidence" value="ECO:0007669"/>
    <property type="project" value="TreeGrafter"/>
</dbReference>
<dbReference type="InterPro" id="IPR036136">
    <property type="entry name" value="Nit/Sulf_reduc_fer-like_dom_sf"/>
</dbReference>
<dbReference type="GO" id="GO:0009337">
    <property type="term" value="C:sulfite reductase complex (NADPH)"/>
    <property type="evidence" value="ECO:0007669"/>
    <property type="project" value="TreeGrafter"/>
</dbReference>
<gene>
    <name evidence="2" type="ORF">METZ01_LOCUS490064</name>
</gene>
<name>A0A383CYT7_9ZZZZ</name>
<dbReference type="GO" id="GO:0050311">
    <property type="term" value="F:sulfite reductase (ferredoxin) activity"/>
    <property type="evidence" value="ECO:0007669"/>
    <property type="project" value="TreeGrafter"/>
</dbReference>